<gene>
    <name evidence="2" type="ORF">DB30_05992</name>
</gene>
<dbReference type="AlphaFoldDB" id="A0A0C2A6R8"/>
<evidence type="ECO:0000313" key="2">
    <source>
        <dbReference type="EMBL" id="KIG19088.1"/>
    </source>
</evidence>
<evidence type="ECO:0000256" key="1">
    <source>
        <dbReference type="SAM" id="MobiDB-lite"/>
    </source>
</evidence>
<evidence type="ECO:0000313" key="3">
    <source>
        <dbReference type="Proteomes" id="UP000031599"/>
    </source>
</evidence>
<feature type="compositionally biased region" description="Low complexity" evidence="1">
    <location>
        <begin position="80"/>
        <end position="100"/>
    </location>
</feature>
<feature type="region of interest" description="Disordered" evidence="1">
    <location>
        <begin position="77"/>
        <end position="111"/>
    </location>
</feature>
<dbReference type="EMBL" id="JMCC02000006">
    <property type="protein sequence ID" value="KIG19088.1"/>
    <property type="molecule type" value="Genomic_DNA"/>
</dbReference>
<dbReference type="SUPFAM" id="SSF52540">
    <property type="entry name" value="P-loop containing nucleoside triphosphate hydrolases"/>
    <property type="match status" value="1"/>
</dbReference>
<dbReference type="Proteomes" id="UP000031599">
    <property type="component" value="Unassembled WGS sequence"/>
</dbReference>
<dbReference type="InterPro" id="IPR027417">
    <property type="entry name" value="P-loop_NTPase"/>
</dbReference>
<proteinExistence type="predicted"/>
<organism evidence="2 3">
    <name type="scientific">Enhygromyxa salina</name>
    <dbReference type="NCBI Taxonomy" id="215803"/>
    <lineage>
        <taxon>Bacteria</taxon>
        <taxon>Pseudomonadati</taxon>
        <taxon>Myxococcota</taxon>
        <taxon>Polyangia</taxon>
        <taxon>Nannocystales</taxon>
        <taxon>Nannocystaceae</taxon>
        <taxon>Enhygromyxa</taxon>
    </lineage>
</organism>
<comment type="caution">
    <text evidence="2">The sequence shown here is derived from an EMBL/GenBank/DDBJ whole genome shotgun (WGS) entry which is preliminary data.</text>
</comment>
<sequence>MKKCGHPVDHYLCTPTGHELPEMLTHWQHLETLLDKLLTQLEADVSAHECDLTIRSSSRDTWPADMAELGSTFQARHTRWSSNRSTSSCDSSPSPDLTTSGPIWATSSPSNPTPRCAIVPHPMSLLPFSNTLEIRDEVLDPRGLLDMVDLAALDLKSRGLVGKGAGSEVMRDPAAFFSITYPTAEIVGTLRTLSQRWTSPESVPGTILLAGKYGLGKSHVLLAAHHALTAPNVVSEWAQRWNLEPIELPPDPIVLTRSFIQRSKEPLWKMLLVGLGQDPQSVTDFLDGESIEAVLGDRPVFLIMDEVERWYDSQAARAQSRNRNFLQALTEVSMRTPRLTFLTSVLGEKPEPAETIRRVRPLELSFRSAEDRQRVVLFRLFKNRDSEQAKQVAAEVTDQYMACYTKAGLEDLDSLRARMIECWPFAPEFLDILSKKIPNVGGFQNTRGTLRFLAHVVRHTHESRPLVSSQDLPLRDQTIVQALSNLAGADEVVRRALGDNYDVVPDNLAHKDELFSALLFYSVADPTRPGATLEELLLATLDPGENPIQIRDSLAQLKLRAFNLHERDHRYVFLAIENPHARVTAMASSDRVTPDAVNESILDALSSAWGLAEQTAILKPMNEDALRGELRGLRRQRPRIVLSTVALSSKDRLRIQNLEDQRNLVLIVEPSVRTDTNAENYSLFSDEDLLHRARRVVACKLLLEGRPASESAVVYRKVLDDDSNRLRRLVTERYGTTTIWEKAGATDSQVDSSWYELHALESFSGAAFLEMVARDLTGKPDIVHEIRKRWESYRQRSVAALSDAFDSTPGLPIPLDASWVPQAARQLVGEGVLSLVGADGSTLPRRAVEKLSDEQVRECTITDPQGIEPEPGKEELLLVHTHVQASYDGSTHAVMLSWSYPEDRSGAADFRTVVQRYTTVRNWVCGEHHPIDTDDTYEANRHYSAELDAQDSTGLQPGQTYYYYVFLIYEGLNGQRSVLSQRCDVSIPQAKKAERADIIETGTQSSKNRLVIEIEKKLMSGEHMRSEHRVRKIEVIVRAVSGPELGEKLAEKLHLKVGDALSLAADLTFSVRGEYNRQEVLAVLRALPDFAGANYTASLYLRQDTSGN</sequence>
<accession>A0A0C2A6R8</accession>
<name>A0A0C2A6R8_9BACT</name>
<protein>
    <submittedName>
        <fullName evidence="2">Putative ATPase (AAA+ superfamily)</fullName>
    </submittedName>
</protein>
<reference evidence="2 3" key="1">
    <citation type="submission" date="2014-12" db="EMBL/GenBank/DDBJ databases">
        <title>Genome assembly of Enhygromyxa salina DSM 15201.</title>
        <authorList>
            <person name="Sharma G."/>
            <person name="Subramanian S."/>
        </authorList>
    </citation>
    <scope>NUCLEOTIDE SEQUENCE [LARGE SCALE GENOMIC DNA]</scope>
    <source>
        <strain evidence="2 3">DSM 15201</strain>
    </source>
</reference>